<dbReference type="CDD" id="cd04301">
    <property type="entry name" value="NAT_SF"/>
    <property type="match status" value="1"/>
</dbReference>
<dbReference type="Pfam" id="PF13673">
    <property type="entry name" value="Acetyltransf_10"/>
    <property type="match status" value="1"/>
</dbReference>
<dbReference type="Proteomes" id="UP000535406">
    <property type="component" value="Unassembled WGS sequence"/>
</dbReference>
<sequence>MTAAPAYSVDVRRMDAFSAAELYALLKLRVDVFVVEQACAYPELDGWDEEALHLRLLVGGDTAGYARLFRPDGEPPRIGRVVVAPGYRGKGLGEVLMREAIGACEAHFPGAPIALSAQSHLEGFYRALGFAPTSEEYVEDGIPHIDMLRPAERHPQTA</sequence>
<reference evidence="2 3" key="1">
    <citation type="submission" date="2020-08" db="EMBL/GenBank/DDBJ databases">
        <title>Genomic Encyclopedia of Type Strains, Phase IV (KMG-IV): sequencing the most valuable type-strain genomes for metagenomic binning, comparative biology and taxonomic classification.</title>
        <authorList>
            <person name="Goeker M."/>
        </authorList>
    </citation>
    <scope>NUCLEOTIDE SEQUENCE [LARGE SCALE GENOMIC DNA]</scope>
    <source>
        <strain evidence="2 3">DSM 21319</strain>
    </source>
</reference>
<keyword evidence="3" id="KW-1185">Reference proteome</keyword>
<name>A0A7W7YSV9_9HYPH</name>
<proteinExistence type="predicted"/>
<dbReference type="PROSITE" id="PS51186">
    <property type="entry name" value="GNAT"/>
    <property type="match status" value="1"/>
</dbReference>
<dbReference type="EMBL" id="JACHIK010000003">
    <property type="protein sequence ID" value="MBB5041624.1"/>
    <property type="molecule type" value="Genomic_DNA"/>
</dbReference>
<evidence type="ECO:0000313" key="3">
    <source>
        <dbReference type="Proteomes" id="UP000535406"/>
    </source>
</evidence>
<accession>A0A7W7YSV9</accession>
<dbReference type="GO" id="GO:0016747">
    <property type="term" value="F:acyltransferase activity, transferring groups other than amino-acyl groups"/>
    <property type="evidence" value="ECO:0007669"/>
    <property type="project" value="InterPro"/>
</dbReference>
<organism evidence="2 3">
    <name type="scientific">Shinella fusca</name>
    <dbReference type="NCBI Taxonomy" id="544480"/>
    <lineage>
        <taxon>Bacteria</taxon>
        <taxon>Pseudomonadati</taxon>
        <taxon>Pseudomonadota</taxon>
        <taxon>Alphaproteobacteria</taxon>
        <taxon>Hyphomicrobiales</taxon>
        <taxon>Rhizobiaceae</taxon>
        <taxon>Shinella</taxon>
    </lineage>
</organism>
<feature type="domain" description="N-acetyltransferase" evidence="1">
    <location>
        <begin position="9"/>
        <end position="152"/>
    </location>
</feature>
<dbReference type="AlphaFoldDB" id="A0A7W7YSV9"/>
<evidence type="ECO:0000259" key="1">
    <source>
        <dbReference type="PROSITE" id="PS51186"/>
    </source>
</evidence>
<dbReference type="InterPro" id="IPR016181">
    <property type="entry name" value="Acyl_CoA_acyltransferase"/>
</dbReference>
<dbReference type="SUPFAM" id="SSF55729">
    <property type="entry name" value="Acyl-CoA N-acyltransferases (Nat)"/>
    <property type="match status" value="1"/>
</dbReference>
<gene>
    <name evidence="2" type="ORF">HNQ66_001007</name>
</gene>
<dbReference type="Gene3D" id="3.40.630.30">
    <property type="match status" value="1"/>
</dbReference>
<comment type="caution">
    <text evidence="2">The sequence shown here is derived from an EMBL/GenBank/DDBJ whole genome shotgun (WGS) entry which is preliminary data.</text>
</comment>
<evidence type="ECO:0000313" key="2">
    <source>
        <dbReference type="EMBL" id="MBB5041624.1"/>
    </source>
</evidence>
<dbReference type="InterPro" id="IPR000182">
    <property type="entry name" value="GNAT_dom"/>
</dbReference>
<protein>
    <submittedName>
        <fullName evidence="2">ElaA protein</fullName>
    </submittedName>
</protein>